<evidence type="ECO:0000256" key="7">
    <source>
        <dbReference type="PROSITE-ProRule" id="PRU00339"/>
    </source>
</evidence>
<keyword evidence="4" id="KW-0833">Ubl conjugation pathway</keyword>
<evidence type="ECO:0000256" key="1">
    <source>
        <dbReference type="ARBA" id="ARBA00022618"/>
    </source>
</evidence>
<evidence type="ECO:0000256" key="3">
    <source>
        <dbReference type="ARBA" id="ARBA00022776"/>
    </source>
</evidence>
<dbReference type="Gene3D" id="1.25.40.10">
    <property type="entry name" value="Tetratricopeptide repeat domain"/>
    <property type="match status" value="2"/>
</dbReference>
<dbReference type="PROSITE" id="PS50005">
    <property type="entry name" value="TPR"/>
    <property type="match status" value="4"/>
</dbReference>
<comment type="caution">
    <text evidence="9">The sequence shown here is derived from an EMBL/GenBank/DDBJ whole genome shotgun (WGS) entry which is preliminary data.</text>
</comment>
<keyword evidence="3" id="KW-0498">Mitosis</keyword>
<evidence type="ECO:0000256" key="2">
    <source>
        <dbReference type="ARBA" id="ARBA00022737"/>
    </source>
</evidence>
<dbReference type="GO" id="GO:0045842">
    <property type="term" value="P:positive regulation of mitotic metaphase/anaphase transition"/>
    <property type="evidence" value="ECO:0007669"/>
    <property type="project" value="TreeGrafter"/>
</dbReference>
<dbReference type="GO" id="GO:0031145">
    <property type="term" value="P:anaphase-promoting complex-dependent catabolic process"/>
    <property type="evidence" value="ECO:0007669"/>
    <property type="project" value="TreeGrafter"/>
</dbReference>
<feature type="compositionally biased region" description="Polar residues" evidence="8">
    <location>
        <begin position="1"/>
        <end position="11"/>
    </location>
</feature>
<evidence type="ECO:0000256" key="8">
    <source>
        <dbReference type="SAM" id="MobiDB-lite"/>
    </source>
</evidence>
<dbReference type="GO" id="GO:0016567">
    <property type="term" value="P:protein ubiquitination"/>
    <property type="evidence" value="ECO:0007669"/>
    <property type="project" value="TreeGrafter"/>
</dbReference>
<evidence type="ECO:0000256" key="5">
    <source>
        <dbReference type="ARBA" id="ARBA00022803"/>
    </source>
</evidence>
<dbReference type="AlphaFoldDB" id="A0AAD1X8B0"/>
<dbReference type="Proteomes" id="UP001295684">
    <property type="component" value="Unassembled WGS sequence"/>
</dbReference>
<evidence type="ECO:0000313" key="10">
    <source>
        <dbReference type="Proteomes" id="UP001295684"/>
    </source>
</evidence>
<sequence>MKIGQNLSSIKKQPLKASPDSFEMDDSNSPDHPQGSLLKKPTDDQLLDRLNRTMESAIRHSCYNDAIFYADKILALSIHDSDQHIKAIYDLANAYYLNKEYMRCVQLIERHGNSINKICTFQYLYTEKFRILTAQALLGANNIEACINVLQKEVKEEDEVKNFENTVLEGEEYNYYKGLRHLILAKAYEAQENNKLAVENYKKALFNNCENFEAFERLVGNYLLTQEEREQLIQDLSFTQHNLWLKDYYISRIEGAIREDCEGSVIINTIEPSIQSPNVKNFCADEDEIGGSGAYYSHVSPPQIKDIGKTPEAKRITIDSYEGRNQREVQILEVLYNSKNSYIKIIEAEKYYNEQNVSKAYEIVKNLIEEDMYFFSAIPLYAAILIELNNVGDLYILAHNLVSSSPELAVSWFTVGAYYYLVKKYDVSRKYFEKANKFDKHFAASWIAFGHSYAASDESDQAMSAYRTAARLFPGCHLANQCIGMEYLRTNKLPTALISFEQAQKINSKDCLVYNEKGVVYYKEKNYKEAEKLFLIAHDLSTDENCKTYETILLNLGHCNRKMKKYEEAIRYYEECLSINNKNPSTYASLGYAYHLKKDFRQAMNCYNKANFLKSDDGFIKTLIDRVLEDLQEVSIEEIISGSSY</sequence>
<dbReference type="EMBL" id="CAMPGE010002631">
    <property type="protein sequence ID" value="CAI2361441.1"/>
    <property type="molecule type" value="Genomic_DNA"/>
</dbReference>
<evidence type="ECO:0008006" key="11">
    <source>
        <dbReference type="Google" id="ProtNLM"/>
    </source>
</evidence>
<dbReference type="GO" id="GO:0005737">
    <property type="term" value="C:cytoplasm"/>
    <property type="evidence" value="ECO:0007669"/>
    <property type="project" value="TreeGrafter"/>
</dbReference>
<gene>
    <name evidence="9" type="ORF">ECRASSUSDP1_LOCUS2752</name>
</gene>
<dbReference type="SMART" id="SM00028">
    <property type="entry name" value="TPR"/>
    <property type="match status" value="7"/>
</dbReference>
<dbReference type="InterPro" id="IPR011990">
    <property type="entry name" value="TPR-like_helical_dom_sf"/>
</dbReference>
<evidence type="ECO:0000313" key="9">
    <source>
        <dbReference type="EMBL" id="CAI2361441.1"/>
    </source>
</evidence>
<name>A0AAD1X8B0_EUPCR</name>
<reference evidence="9" key="1">
    <citation type="submission" date="2023-07" db="EMBL/GenBank/DDBJ databases">
        <authorList>
            <consortium name="AG Swart"/>
            <person name="Singh M."/>
            <person name="Singh A."/>
            <person name="Seah K."/>
            <person name="Emmerich C."/>
        </authorList>
    </citation>
    <scope>NUCLEOTIDE SEQUENCE</scope>
    <source>
        <strain evidence="9">DP1</strain>
    </source>
</reference>
<accession>A0AAD1X8B0</accession>
<organism evidence="9 10">
    <name type="scientific">Euplotes crassus</name>
    <dbReference type="NCBI Taxonomy" id="5936"/>
    <lineage>
        <taxon>Eukaryota</taxon>
        <taxon>Sar</taxon>
        <taxon>Alveolata</taxon>
        <taxon>Ciliophora</taxon>
        <taxon>Intramacronucleata</taxon>
        <taxon>Spirotrichea</taxon>
        <taxon>Hypotrichia</taxon>
        <taxon>Euplotida</taxon>
        <taxon>Euplotidae</taxon>
        <taxon>Moneuplotes</taxon>
    </lineage>
</organism>
<feature type="repeat" description="TPR" evidence="7">
    <location>
        <begin position="409"/>
        <end position="442"/>
    </location>
</feature>
<keyword evidence="10" id="KW-1185">Reference proteome</keyword>
<feature type="repeat" description="TPR" evidence="7">
    <location>
        <begin position="550"/>
        <end position="583"/>
    </location>
</feature>
<dbReference type="PANTHER" id="PTHR12558">
    <property type="entry name" value="CELL DIVISION CYCLE 16,23,27"/>
    <property type="match status" value="1"/>
</dbReference>
<dbReference type="Pfam" id="PF12895">
    <property type="entry name" value="ANAPC3"/>
    <property type="match status" value="1"/>
</dbReference>
<dbReference type="Pfam" id="PF13181">
    <property type="entry name" value="TPR_8"/>
    <property type="match status" value="1"/>
</dbReference>
<dbReference type="SUPFAM" id="SSF48452">
    <property type="entry name" value="TPR-like"/>
    <property type="match status" value="1"/>
</dbReference>
<evidence type="ECO:0000256" key="4">
    <source>
        <dbReference type="ARBA" id="ARBA00022786"/>
    </source>
</evidence>
<keyword evidence="6" id="KW-0131">Cell cycle</keyword>
<dbReference type="Pfam" id="PF13424">
    <property type="entry name" value="TPR_12"/>
    <property type="match status" value="1"/>
</dbReference>
<feature type="repeat" description="TPR" evidence="7">
    <location>
        <begin position="584"/>
        <end position="617"/>
    </location>
</feature>
<feature type="region of interest" description="Disordered" evidence="8">
    <location>
        <begin position="1"/>
        <end position="41"/>
    </location>
</feature>
<protein>
    <recommendedName>
        <fullName evidence="11">Anaphase-promoting complex subunit 6</fullName>
    </recommendedName>
</protein>
<dbReference type="SUPFAM" id="SSF81901">
    <property type="entry name" value="HCP-like"/>
    <property type="match status" value="1"/>
</dbReference>
<dbReference type="InterPro" id="IPR019734">
    <property type="entry name" value="TPR_rpt"/>
</dbReference>
<keyword evidence="5 7" id="KW-0802">TPR repeat</keyword>
<dbReference type="GO" id="GO:0005680">
    <property type="term" value="C:anaphase-promoting complex"/>
    <property type="evidence" value="ECO:0007669"/>
    <property type="project" value="TreeGrafter"/>
</dbReference>
<proteinExistence type="predicted"/>
<evidence type="ECO:0000256" key="6">
    <source>
        <dbReference type="ARBA" id="ARBA00023306"/>
    </source>
</evidence>
<dbReference type="PANTHER" id="PTHR12558:SF9">
    <property type="entry name" value="CELL DIVISION CYCLE PROTEIN 16 HOMOLOG"/>
    <property type="match status" value="1"/>
</dbReference>
<feature type="repeat" description="TPR" evidence="7">
    <location>
        <begin position="443"/>
        <end position="476"/>
    </location>
</feature>
<keyword evidence="1" id="KW-0132">Cell division</keyword>
<dbReference type="GO" id="GO:0051301">
    <property type="term" value="P:cell division"/>
    <property type="evidence" value="ECO:0007669"/>
    <property type="project" value="UniProtKB-KW"/>
</dbReference>
<keyword evidence="2" id="KW-0677">Repeat</keyword>